<feature type="compositionally biased region" description="Polar residues" evidence="2">
    <location>
        <begin position="657"/>
        <end position="677"/>
    </location>
</feature>
<proteinExistence type="predicted"/>
<keyword evidence="1" id="KW-0945">Host-virus interaction</keyword>
<dbReference type="PANTHER" id="PTHR13037:SF24">
    <property type="entry name" value="POLYCOMB PROTEIN PCL-RELATED"/>
    <property type="match status" value="1"/>
</dbReference>
<dbReference type="HOGENOM" id="CLU_015327_0_0_1"/>
<accession>R7S1K5</accession>
<organism evidence="3 4">
    <name type="scientific">Punctularia strigosozonata (strain HHB-11173)</name>
    <name type="common">White-rot fungus</name>
    <dbReference type="NCBI Taxonomy" id="741275"/>
    <lineage>
        <taxon>Eukaryota</taxon>
        <taxon>Fungi</taxon>
        <taxon>Dikarya</taxon>
        <taxon>Basidiomycota</taxon>
        <taxon>Agaricomycotina</taxon>
        <taxon>Agaricomycetes</taxon>
        <taxon>Corticiales</taxon>
        <taxon>Punctulariaceae</taxon>
        <taxon>Punctularia</taxon>
    </lineage>
</organism>
<dbReference type="PANTHER" id="PTHR13037">
    <property type="entry name" value="FORMIN"/>
    <property type="match status" value="1"/>
</dbReference>
<evidence type="ECO:0000256" key="1">
    <source>
        <dbReference type="ARBA" id="ARBA00022581"/>
    </source>
</evidence>
<reference evidence="4" key="1">
    <citation type="journal article" date="2012" name="Science">
        <title>The Paleozoic origin of enzymatic lignin decomposition reconstructed from 31 fungal genomes.</title>
        <authorList>
            <person name="Floudas D."/>
            <person name="Binder M."/>
            <person name="Riley R."/>
            <person name="Barry K."/>
            <person name="Blanchette R.A."/>
            <person name="Henrissat B."/>
            <person name="Martinez A.T."/>
            <person name="Otillar R."/>
            <person name="Spatafora J.W."/>
            <person name="Yadav J.S."/>
            <person name="Aerts A."/>
            <person name="Benoit I."/>
            <person name="Boyd A."/>
            <person name="Carlson A."/>
            <person name="Copeland A."/>
            <person name="Coutinho P.M."/>
            <person name="de Vries R.P."/>
            <person name="Ferreira P."/>
            <person name="Findley K."/>
            <person name="Foster B."/>
            <person name="Gaskell J."/>
            <person name="Glotzer D."/>
            <person name="Gorecki P."/>
            <person name="Heitman J."/>
            <person name="Hesse C."/>
            <person name="Hori C."/>
            <person name="Igarashi K."/>
            <person name="Jurgens J.A."/>
            <person name="Kallen N."/>
            <person name="Kersten P."/>
            <person name="Kohler A."/>
            <person name="Kuees U."/>
            <person name="Kumar T.K.A."/>
            <person name="Kuo A."/>
            <person name="LaButti K."/>
            <person name="Larrondo L.F."/>
            <person name="Lindquist E."/>
            <person name="Ling A."/>
            <person name="Lombard V."/>
            <person name="Lucas S."/>
            <person name="Lundell T."/>
            <person name="Martin R."/>
            <person name="McLaughlin D.J."/>
            <person name="Morgenstern I."/>
            <person name="Morin E."/>
            <person name="Murat C."/>
            <person name="Nagy L.G."/>
            <person name="Nolan M."/>
            <person name="Ohm R.A."/>
            <person name="Patyshakuliyeva A."/>
            <person name="Rokas A."/>
            <person name="Ruiz-Duenas F.J."/>
            <person name="Sabat G."/>
            <person name="Salamov A."/>
            <person name="Samejima M."/>
            <person name="Schmutz J."/>
            <person name="Slot J.C."/>
            <person name="St John F."/>
            <person name="Stenlid J."/>
            <person name="Sun H."/>
            <person name="Sun S."/>
            <person name="Syed K."/>
            <person name="Tsang A."/>
            <person name="Wiebenga A."/>
            <person name="Young D."/>
            <person name="Pisabarro A."/>
            <person name="Eastwood D.C."/>
            <person name="Martin F."/>
            <person name="Cullen D."/>
            <person name="Grigoriev I.V."/>
            <person name="Hibbett D.S."/>
        </authorList>
    </citation>
    <scope>NUCLEOTIDE SEQUENCE [LARGE SCALE GENOMIC DNA]</scope>
    <source>
        <strain evidence="4">HHB-11173 SS5</strain>
    </source>
</reference>
<evidence type="ECO:0000313" key="3">
    <source>
        <dbReference type="EMBL" id="EIN04245.1"/>
    </source>
</evidence>
<dbReference type="KEGG" id="psq:PUNSTDRAFT_138637"/>
<keyword evidence="4" id="KW-1185">Reference proteome</keyword>
<sequence>MSRPSVFNEQERAFFSTLCIDYVNSGTDKKGFYGRIWGQYLRKFPVMPTEDEILENGGDVMKAFKCAACAERRAHRLAQATYWFQNNAKRIAASLIPGLAAPVRARTLDLSNKEKRKPQLPHAWIRLFYHKPEVKAAFDVVWKAATDAGWPEKKQASFRNKWASEQYQAGDAQTRALVDKYREKGYLKDDAERYIDIDPDDDDDMIRAKQVQEYLDNLPHTLQRVVESLHKQTGWHFSVTCGGRLPRAGGDVNTLHLSMGQCKQGIDYSSWNSDHKADIENFRQFCNETWSKDECLAMSLERSQTTSPTYSTSTPATPALQKEYDSMIDPALMDMTLVGDATSLDGLSPAFLAAAAASITEQVLAPSSGNAVPSKRRRKAQDVATNHKKAKTRRNAELLAQAESYAFSELSPLGAAPPPDTAPPPVASPAAPPPTSELSPPGAALPPDTALPPIAAAAPPPPVAAAATPHPVAPQAPAAPPAPLPPVAAAAPPPPVAAATPPPPVAAATPPPPVAAAAPPPPVAAAAPPPPVAVQAPPPPVAVQAPPPPVAAQAPPPPVATAAPPPPAAAAASPPPAAALVASSAAATRAVTPSVVRVPRKRLGSSPAPNDGMVDLDSDGDEGGEDNTPLGVTPSDLDEEERNERVNSAAAKHPAATSPSNSKQNPKATTPAAISSRKSNRVRKASTKLAASESCQLDTTLPIVELIAQVEADSSLPEYFASAVRFMGSQDYGSHLEFLQMVKVFIVFEAKGQFIVRKTRTKITNRPDIIRRWMTGEQRDFEKMKSDNTPRDVVGWFCWWATLQPGWRKTTMPHSRTPPPNAQYPELKYGRLGVVTIVASLVCIYLSTEEPKLREKLAEGASDVCWVLTVAATGTGQSANDEEGKEGQPPRK</sequence>
<gene>
    <name evidence="3" type="ORF">PUNSTDRAFT_138637</name>
</gene>
<dbReference type="Proteomes" id="UP000054196">
    <property type="component" value="Unassembled WGS sequence"/>
</dbReference>
<dbReference type="eggNOG" id="ENOG502S1H2">
    <property type="taxonomic scope" value="Eukaryota"/>
</dbReference>
<dbReference type="RefSeq" id="XP_007388388.1">
    <property type="nucleotide sequence ID" value="XM_007388326.1"/>
</dbReference>
<dbReference type="EMBL" id="JH687555">
    <property type="protein sequence ID" value="EIN04245.1"/>
    <property type="molecule type" value="Genomic_DNA"/>
</dbReference>
<dbReference type="PRINTS" id="PR01217">
    <property type="entry name" value="PRICHEXTENSN"/>
</dbReference>
<feature type="compositionally biased region" description="Pro residues" evidence="2">
    <location>
        <begin position="471"/>
        <end position="577"/>
    </location>
</feature>
<evidence type="ECO:0000256" key="2">
    <source>
        <dbReference type="SAM" id="MobiDB-lite"/>
    </source>
</evidence>
<feature type="compositionally biased region" description="Acidic residues" evidence="2">
    <location>
        <begin position="614"/>
        <end position="625"/>
    </location>
</feature>
<dbReference type="GeneID" id="18880127"/>
<dbReference type="AlphaFoldDB" id="R7S1K5"/>
<feature type="compositionally biased region" description="Low complexity" evidence="2">
    <location>
        <begin position="436"/>
        <end position="457"/>
    </location>
</feature>
<feature type="compositionally biased region" description="Pro residues" evidence="2">
    <location>
        <begin position="415"/>
        <end position="435"/>
    </location>
</feature>
<protein>
    <submittedName>
        <fullName evidence="3">Uncharacterized protein</fullName>
    </submittedName>
</protein>
<name>R7S1K5_PUNST</name>
<dbReference type="OrthoDB" id="3058987at2759"/>
<feature type="compositionally biased region" description="Low complexity" evidence="2">
    <location>
        <begin position="578"/>
        <end position="596"/>
    </location>
</feature>
<evidence type="ECO:0000313" key="4">
    <source>
        <dbReference type="Proteomes" id="UP000054196"/>
    </source>
</evidence>
<feature type="region of interest" description="Disordered" evidence="2">
    <location>
        <begin position="364"/>
        <end position="394"/>
    </location>
</feature>
<feature type="region of interest" description="Disordered" evidence="2">
    <location>
        <begin position="410"/>
        <end position="686"/>
    </location>
</feature>